<comment type="subunit">
    <text evidence="17">The cytochrome bc1 complex is composed of a cytochrome b (QcrB), the Rieske iron-sulfur protein (QcrA) and a diheme cytochrome c (QcrC) subunit.</text>
</comment>
<evidence type="ECO:0000256" key="12">
    <source>
        <dbReference type="ARBA" id="ARBA00022982"/>
    </source>
</evidence>
<keyword evidence="10" id="KW-0677">Repeat</keyword>
<evidence type="ECO:0000256" key="2">
    <source>
        <dbReference type="ARBA" id="ARBA00012951"/>
    </source>
</evidence>
<organism evidence="20 21">
    <name type="scientific">Pseudonocardia benzenivorans</name>
    <dbReference type="NCBI Taxonomy" id="228005"/>
    <lineage>
        <taxon>Bacteria</taxon>
        <taxon>Bacillati</taxon>
        <taxon>Actinomycetota</taxon>
        <taxon>Actinomycetes</taxon>
        <taxon>Pseudonocardiales</taxon>
        <taxon>Pseudonocardiaceae</taxon>
        <taxon>Pseudonocardia</taxon>
    </lineage>
</organism>
<keyword evidence="5 17" id="KW-1003">Cell membrane</keyword>
<evidence type="ECO:0000256" key="16">
    <source>
        <dbReference type="ARBA" id="ARBA00029351"/>
    </source>
</evidence>
<dbReference type="PANTHER" id="PTHR33751">
    <property type="entry name" value="CBB3-TYPE CYTOCHROME C OXIDASE SUBUNIT FIXP"/>
    <property type="match status" value="1"/>
</dbReference>
<feature type="domain" description="Cytochrome c" evidence="19">
    <location>
        <begin position="62"/>
        <end position="150"/>
    </location>
</feature>
<dbReference type="PANTHER" id="PTHR33751:SF13">
    <property type="entry name" value="CYTOCHROME BC1 COMPLEX CYTOCHROME C SUBUNIT"/>
    <property type="match status" value="1"/>
</dbReference>
<proteinExistence type="predicted"/>
<reference evidence="21" key="1">
    <citation type="journal article" date="2019" name="Int. J. Syst. Evol. Microbiol.">
        <title>The Global Catalogue of Microorganisms (GCM) 10K type strain sequencing project: providing services to taxonomists for standard genome sequencing and annotation.</title>
        <authorList>
            <consortium name="The Broad Institute Genomics Platform"/>
            <consortium name="The Broad Institute Genome Sequencing Center for Infectious Disease"/>
            <person name="Wu L."/>
            <person name="Ma J."/>
        </authorList>
    </citation>
    <scope>NUCLEOTIDE SEQUENCE [LARGE SCALE GENOMIC DNA]</scope>
    <source>
        <strain evidence="21">CCUG 49018</strain>
    </source>
</reference>
<dbReference type="RefSeq" id="WP_013674880.1">
    <property type="nucleotide sequence ID" value="NZ_BAABKS010000057.1"/>
</dbReference>
<evidence type="ECO:0000256" key="13">
    <source>
        <dbReference type="ARBA" id="ARBA00022989"/>
    </source>
</evidence>
<comment type="catalytic activity">
    <reaction evidence="16 17">
        <text>a quinol + 2 Fe(III)-[cytochrome c](out) = a quinone + 2 Fe(II)-[cytochrome c](out) + 2 H(+)(out)</text>
        <dbReference type="Rhea" id="RHEA:11484"/>
        <dbReference type="Rhea" id="RHEA-COMP:10350"/>
        <dbReference type="Rhea" id="RHEA-COMP:14399"/>
        <dbReference type="ChEBI" id="CHEBI:15378"/>
        <dbReference type="ChEBI" id="CHEBI:24646"/>
        <dbReference type="ChEBI" id="CHEBI:29033"/>
        <dbReference type="ChEBI" id="CHEBI:29034"/>
        <dbReference type="ChEBI" id="CHEBI:132124"/>
        <dbReference type="EC" id="7.1.1.8"/>
    </reaction>
</comment>
<keyword evidence="9 17" id="KW-0479">Metal-binding</keyword>
<evidence type="ECO:0000256" key="18">
    <source>
        <dbReference type="SAM" id="MobiDB-lite"/>
    </source>
</evidence>
<dbReference type="InterPro" id="IPR009152">
    <property type="entry name" value="bc1_cytC-su"/>
</dbReference>
<evidence type="ECO:0000256" key="4">
    <source>
        <dbReference type="ARBA" id="ARBA00022448"/>
    </source>
</evidence>
<evidence type="ECO:0000256" key="1">
    <source>
        <dbReference type="ARBA" id="ARBA00004651"/>
    </source>
</evidence>
<comment type="subcellular location">
    <subcellularLocation>
        <location evidence="1 17">Cell membrane</location>
        <topology evidence="1 17">Multi-pass membrane protein</topology>
    </subcellularLocation>
</comment>
<feature type="region of interest" description="Disordered" evidence="18">
    <location>
        <begin position="1"/>
        <end position="23"/>
    </location>
</feature>
<name>A0ABW3VGL2_9PSEU</name>
<feature type="compositionally biased region" description="Basic residues" evidence="18">
    <location>
        <begin position="14"/>
        <end position="23"/>
    </location>
</feature>
<dbReference type="PROSITE" id="PS51007">
    <property type="entry name" value="CYTC"/>
    <property type="match status" value="2"/>
</dbReference>
<evidence type="ECO:0000313" key="20">
    <source>
        <dbReference type="EMBL" id="MFD1234182.1"/>
    </source>
</evidence>
<keyword evidence="12 17" id="KW-0249">Electron transport</keyword>
<dbReference type="InterPro" id="IPR009056">
    <property type="entry name" value="Cyt_c-like_dom"/>
</dbReference>
<evidence type="ECO:0000256" key="7">
    <source>
        <dbReference type="ARBA" id="ARBA00022660"/>
    </source>
</evidence>
<evidence type="ECO:0000259" key="19">
    <source>
        <dbReference type="PROSITE" id="PS51007"/>
    </source>
</evidence>
<accession>A0ABW3VGL2</accession>
<evidence type="ECO:0000256" key="11">
    <source>
        <dbReference type="ARBA" id="ARBA00022967"/>
    </source>
</evidence>
<keyword evidence="6 17" id="KW-0349">Heme</keyword>
<keyword evidence="14 17" id="KW-0408">Iron</keyword>
<dbReference type="SUPFAM" id="SSF46626">
    <property type="entry name" value="Cytochrome c"/>
    <property type="match status" value="2"/>
</dbReference>
<dbReference type="Gene3D" id="1.10.760.10">
    <property type="entry name" value="Cytochrome c-like domain"/>
    <property type="match status" value="2"/>
</dbReference>
<keyword evidence="4 17" id="KW-0813">Transport</keyword>
<sequence>MEPTTTTPPEPRSRRGRRPHGKVRRRLAGALALGIGLLSVGALYSVVEPAPQTAVAQAADAATIAKGQDLYNNACITCHGANLQGVQDRGPSLVGVGDAAVYFQVSSGRMPLARQEAQAMRKPPTQTFDPHTQEGADNLAALGAFVQANGGGPQLPAATGEALRGDDPARGGELFRLNCASCHNFTGRGGALSSGKFAPSLDPANEDQIYAAMLTGPQNMPKFSDAQLSPQEKKDIIAYIKSVSDGNNDVGGSGLGGIGPTSEGVIAFVVGLAAIVGFAMWLGAKQ</sequence>
<evidence type="ECO:0000256" key="10">
    <source>
        <dbReference type="ARBA" id="ARBA00022737"/>
    </source>
</evidence>
<feature type="transmembrane region" description="Helical" evidence="17">
    <location>
        <begin position="27"/>
        <end position="47"/>
    </location>
</feature>
<dbReference type="Pfam" id="PF13442">
    <property type="entry name" value="Cytochrome_CBB3"/>
    <property type="match status" value="1"/>
</dbReference>
<dbReference type="PIRSF" id="PIRSF000007">
    <property type="entry name" value="Ubiq_cycred_cyc"/>
    <property type="match status" value="1"/>
</dbReference>
<evidence type="ECO:0000256" key="14">
    <source>
        <dbReference type="ARBA" id="ARBA00023004"/>
    </source>
</evidence>
<evidence type="ECO:0000256" key="3">
    <source>
        <dbReference type="ARBA" id="ARBA00017819"/>
    </source>
</evidence>
<keyword evidence="15 17" id="KW-0472">Membrane</keyword>
<dbReference type="EC" id="7.1.1.8" evidence="2 17"/>
<evidence type="ECO:0000256" key="6">
    <source>
        <dbReference type="ARBA" id="ARBA00022617"/>
    </source>
</evidence>
<evidence type="ECO:0000256" key="17">
    <source>
        <dbReference type="PIRNR" id="PIRNR000007"/>
    </source>
</evidence>
<evidence type="ECO:0000256" key="5">
    <source>
        <dbReference type="ARBA" id="ARBA00022475"/>
    </source>
</evidence>
<comment type="caution">
    <text evidence="20">The sequence shown here is derived from an EMBL/GenBank/DDBJ whole genome shotgun (WGS) entry which is preliminary data.</text>
</comment>
<feature type="compositionally biased region" description="Pro residues" evidence="18">
    <location>
        <begin position="1"/>
        <end position="10"/>
    </location>
</feature>
<dbReference type="Proteomes" id="UP001597182">
    <property type="component" value="Unassembled WGS sequence"/>
</dbReference>
<evidence type="ECO:0000256" key="8">
    <source>
        <dbReference type="ARBA" id="ARBA00022692"/>
    </source>
</evidence>
<dbReference type="Pfam" id="PF00034">
    <property type="entry name" value="Cytochrom_C"/>
    <property type="match status" value="1"/>
</dbReference>
<feature type="domain" description="Cytochrome c" evidence="19">
    <location>
        <begin position="166"/>
        <end position="244"/>
    </location>
</feature>
<keyword evidence="7 17" id="KW-0679">Respiratory chain</keyword>
<evidence type="ECO:0000256" key="15">
    <source>
        <dbReference type="ARBA" id="ARBA00023136"/>
    </source>
</evidence>
<keyword evidence="13 17" id="KW-1133">Transmembrane helix</keyword>
<dbReference type="InterPro" id="IPR036909">
    <property type="entry name" value="Cyt_c-like_dom_sf"/>
</dbReference>
<evidence type="ECO:0000256" key="9">
    <source>
        <dbReference type="ARBA" id="ARBA00022723"/>
    </source>
</evidence>
<gene>
    <name evidence="20" type="ORF">ACFQ34_12910</name>
</gene>
<protein>
    <recommendedName>
        <fullName evidence="3 17">Cytochrome bc1 complex cytochrome c subunit</fullName>
        <ecNumber evidence="2 17">7.1.1.8</ecNumber>
    </recommendedName>
</protein>
<evidence type="ECO:0000313" key="21">
    <source>
        <dbReference type="Proteomes" id="UP001597182"/>
    </source>
</evidence>
<dbReference type="InterPro" id="IPR050597">
    <property type="entry name" value="Cytochrome_c_Oxidase_Subunit"/>
</dbReference>
<keyword evidence="11 17" id="KW-1278">Translocase</keyword>
<keyword evidence="8 17" id="KW-0812">Transmembrane</keyword>
<dbReference type="EMBL" id="JBHTMB010000114">
    <property type="protein sequence ID" value="MFD1234182.1"/>
    <property type="molecule type" value="Genomic_DNA"/>
</dbReference>
<keyword evidence="21" id="KW-1185">Reference proteome</keyword>
<feature type="transmembrane region" description="Helical" evidence="17">
    <location>
        <begin position="265"/>
        <end position="284"/>
    </location>
</feature>